<dbReference type="RefSeq" id="WP_159440820.1">
    <property type="nucleotide sequence ID" value="NZ_FQVU01000001.1"/>
</dbReference>
<dbReference type="InterPro" id="IPR003658">
    <property type="entry name" value="Anti-sigma_ant"/>
</dbReference>
<dbReference type="InterPro" id="IPR036513">
    <property type="entry name" value="STAS_dom_sf"/>
</dbReference>
<dbReference type="AlphaFoldDB" id="A0A1M5DYK8"/>
<dbReference type="STRING" id="1206085.SAMN05443575_0733"/>
<dbReference type="PANTHER" id="PTHR35849">
    <property type="entry name" value="BLR2341 PROTEIN"/>
    <property type="match status" value="1"/>
</dbReference>
<dbReference type="Gene3D" id="3.30.750.24">
    <property type="entry name" value="STAS domain"/>
    <property type="match status" value="1"/>
</dbReference>
<organism evidence="4 5">
    <name type="scientific">Jatrophihabitans endophyticus</name>
    <dbReference type="NCBI Taxonomy" id="1206085"/>
    <lineage>
        <taxon>Bacteria</taxon>
        <taxon>Bacillati</taxon>
        <taxon>Actinomycetota</taxon>
        <taxon>Actinomycetes</taxon>
        <taxon>Jatrophihabitantales</taxon>
        <taxon>Jatrophihabitantaceae</taxon>
        <taxon>Jatrophihabitans</taxon>
    </lineage>
</organism>
<dbReference type="InterPro" id="IPR002645">
    <property type="entry name" value="STAS_dom"/>
</dbReference>
<dbReference type="NCBIfam" id="TIGR00377">
    <property type="entry name" value="ant_ant_sig"/>
    <property type="match status" value="1"/>
</dbReference>
<gene>
    <name evidence="4" type="ORF">SAMN05443575_0733</name>
</gene>
<evidence type="ECO:0000256" key="1">
    <source>
        <dbReference type="ARBA" id="ARBA00009013"/>
    </source>
</evidence>
<dbReference type="CDD" id="cd07043">
    <property type="entry name" value="STAS_anti-anti-sigma_factors"/>
    <property type="match status" value="1"/>
</dbReference>
<dbReference type="SUPFAM" id="SSF52091">
    <property type="entry name" value="SpoIIaa-like"/>
    <property type="match status" value="1"/>
</dbReference>
<dbReference type="Proteomes" id="UP000186132">
    <property type="component" value="Unassembled WGS sequence"/>
</dbReference>
<dbReference type="PROSITE" id="PS50801">
    <property type="entry name" value="STAS"/>
    <property type="match status" value="1"/>
</dbReference>
<dbReference type="PANTHER" id="PTHR35849:SF2">
    <property type="entry name" value="BLR2341 PROTEIN"/>
    <property type="match status" value="1"/>
</dbReference>
<keyword evidence="5" id="KW-1185">Reference proteome</keyword>
<dbReference type="Pfam" id="PF13466">
    <property type="entry name" value="STAS_2"/>
    <property type="match status" value="1"/>
</dbReference>
<evidence type="ECO:0000256" key="2">
    <source>
        <dbReference type="RuleBase" id="RU003749"/>
    </source>
</evidence>
<reference evidence="4 5" key="1">
    <citation type="submission" date="2016-11" db="EMBL/GenBank/DDBJ databases">
        <authorList>
            <person name="Jaros S."/>
            <person name="Januszkiewicz K."/>
            <person name="Wedrychowicz H."/>
        </authorList>
    </citation>
    <scope>NUCLEOTIDE SEQUENCE [LARGE SCALE GENOMIC DNA]</scope>
    <source>
        <strain evidence="4 5">DSM 45627</strain>
    </source>
</reference>
<comment type="similarity">
    <text evidence="1 2">Belongs to the anti-sigma-factor antagonist family.</text>
</comment>
<dbReference type="GO" id="GO:0043856">
    <property type="term" value="F:anti-sigma factor antagonist activity"/>
    <property type="evidence" value="ECO:0007669"/>
    <property type="project" value="InterPro"/>
</dbReference>
<dbReference type="InterPro" id="IPR058548">
    <property type="entry name" value="MlaB-like_STAS"/>
</dbReference>
<evidence type="ECO:0000313" key="5">
    <source>
        <dbReference type="Proteomes" id="UP000186132"/>
    </source>
</evidence>
<accession>A0A1M5DYK8</accession>
<proteinExistence type="inferred from homology"/>
<evidence type="ECO:0000259" key="3">
    <source>
        <dbReference type="PROSITE" id="PS50801"/>
    </source>
</evidence>
<name>A0A1M5DYK8_9ACTN</name>
<sequence length="109" mass="11614">MTLVQTLARTTSHDAWRAAVALEGELDIANADEVRAVLVDHLDAGRRVLRVDASGVTFADAAALGMLVDAHQRCRERHGTMILVGSSARLRRTIALAGLDTVLLVDTAA</sequence>
<feature type="domain" description="STAS" evidence="3">
    <location>
        <begin position="20"/>
        <end position="109"/>
    </location>
</feature>
<dbReference type="EMBL" id="FQVU01000001">
    <property type="protein sequence ID" value="SHF72063.1"/>
    <property type="molecule type" value="Genomic_DNA"/>
</dbReference>
<dbReference type="OrthoDB" id="3386588at2"/>
<dbReference type="InterPro" id="IPR052746">
    <property type="entry name" value="MlaB_ABC_Transporter"/>
</dbReference>
<evidence type="ECO:0000313" key="4">
    <source>
        <dbReference type="EMBL" id="SHF72063.1"/>
    </source>
</evidence>
<protein>
    <recommendedName>
        <fullName evidence="2">Anti-sigma factor antagonist</fullName>
    </recommendedName>
</protein>